<reference evidence="7" key="1">
    <citation type="submission" date="2016-03" db="EMBL/GenBank/DDBJ databases">
        <authorList>
            <person name="Ploux O."/>
        </authorList>
    </citation>
    <scope>NUCLEOTIDE SEQUENCE</scope>
    <source>
        <strain evidence="7">UC10</strain>
    </source>
</reference>
<comment type="subcellular location">
    <subcellularLocation>
        <location evidence="1">Membrane</location>
        <topology evidence="1">Multi-pass membrane protein</topology>
    </subcellularLocation>
</comment>
<feature type="transmembrane region" description="Helical" evidence="6">
    <location>
        <begin position="12"/>
        <end position="29"/>
    </location>
</feature>
<dbReference type="InterPro" id="IPR005226">
    <property type="entry name" value="UPF0014_fam"/>
</dbReference>
<feature type="transmembrane region" description="Helical" evidence="6">
    <location>
        <begin position="190"/>
        <end position="209"/>
    </location>
</feature>
<keyword evidence="3 6" id="KW-0812">Transmembrane</keyword>
<evidence type="ECO:0000256" key="5">
    <source>
        <dbReference type="ARBA" id="ARBA00023136"/>
    </source>
</evidence>
<dbReference type="EMBL" id="FLQS01000047">
    <property type="protein sequence ID" value="SBS78146.1"/>
    <property type="molecule type" value="Genomic_DNA"/>
</dbReference>
<feature type="transmembrane region" description="Helical" evidence="6">
    <location>
        <begin position="215"/>
        <end position="235"/>
    </location>
</feature>
<dbReference type="PANTHER" id="PTHR30028">
    <property type="entry name" value="UPF0014 INNER MEMBRANE PROTEIN YBBM-RELATED"/>
    <property type="match status" value="1"/>
</dbReference>
<dbReference type="PANTHER" id="PTHR30028:SF0">
    <property type="entry name" value="PROTEIN ALUMINUM SENSITIVE 3"/>
    <property type="match status" value="1"/>
</dbReference>
<evidence type="ECO:0000256" key="1">
    <source>
        <dbReference type="ARBA" id="ARBA00004141"/>
    </source>
</evidence>
<accession>A0A1Y5PHE6</accession>
<gene>
    <name evidence="7" type="ORF">MHPYR_510030</name>
</gene>
<proteinExistence type="inferred from homology"/>
<name>A0A1Y5PHE6_9MYCO</name>
<evidence type="ECO:0000256" key="4">
    <source>
        <dbReference type="ARBA" id="ARBA00022989"/>
    </source>
</evidence>
<feature type="transmembrane region" description="Helical" evidence="6">
    <location>
        <begin position="91"/>
        <end position="114"/>
    </location>
</feature>
<comment type="similarity">
    <text evidence="2">Belongs to the UPF0014 family.</text>
</comment>
<sequence length="260" mass="26441">MQFSHPTLGPTLIVVCAAMVLAAAAVYWSTSLGSVLVVPRAAVRAVLQLAAVAAILTTALSRLWTSLLVLVVMFVAAAVTAARRSQSNHSWLLALALATGMSAVLPLLFGSGLVPITGAAIVPVTGIVLGSTMTATSVAARRALDALTTRAGEVEAALSLGFSDRHARMEIIGPTATDALLPNLDQTRTVGVVTLPGAFVGVLLSTGSAAQAGAVQILILLAILLAQTCAVAVTLEMIARGKISRTGGTRRSRAGAARMT</sequence>
<dbReference type="Pfam" id="PF03649">
    <property type="entry name" value="UPF0014"/>
    <property type="match status" value="1"/>
</dbReference>
<dbReference type="GO" id="GO:0005886">
    <property type="term" value="C:plasma membrane"/>
    <property type="evidence" value="ECO:0007669"/>
    <property type="project" value="TreeGrafter"/>
</dbReference>
<keyword evidence="4 6" id="KW-1133">Transmembrane helix</keyword>
<evidence type="ECO:0000256" key="2">
    <source>
        <dbReference type="ARBA" id="ARBA00005268"/>
    </source>
</evidence>
<organism evidence="7">
    <name type="scientific">uncultured Mycobacterium sp</name>
    <dbReference type="NCBI Taxonomy" id="171292"/>
    <lineage>
        <taxon>Bacteria</taxon>
        <taxon>Bacillati</taxon>
        <taxon>Actinomycetota</taxon>
        <taxon>Actinomycetes</taxon>
        <taxon>Mycobacteriales</taxon>
        <taxon>Mycobacteriaceae</taxon>
        <taxon>Mycobacterium</taxon>
        <taxon>environmental samples</taxon>
    </lineage>
</organism>
<evidence type="ECO:0000256" key="6">
    <source>
        <dbReference type="SAM" id="Phobius"/>
    </source>
</evidence>
<evidence type="ECO:0000313" key="7">
    <source>
        <dbReference type="EMBL" id="SBS78146.1"/>
    </source>
</evidence>
<evidence type="ECO:0000256" key="3">
    <source>
        <dbReference type="ARBA" id="ARBA00022692"/>
    </source>
</evidence>
<feature type="transmembrane region" description="Helical" evidence="6">
    <location>
        <begin position="120"/>
        <end position="140"/>
    </location>
</feature>
<protein>
    <submittedName>
        <fullName evidence="7">Putative integral membrane protein</fullName>
    </submittedName>
</protein>
<keyword evidence="5 6" id="KW-0472">Membrane</keyword>
<dbReference type="AlphaFoldDB" id="A0A1Y5PHE6"/>